<dbReference type="AlphaFoldDB" id="A0A382PTD3"/>
<feature type="domain" description="Phosphoesterase HXTX" evidence="2">
    <location>
        <begin position="98"/>
        <end position="176"/>
    </location>
</feature>
<accession>A0A382PTD3</accession>
<dbReference type="InterPro" id="IPR004175">
    <property type="entry name" value="RNA_CPDase"/>
</dbReference>
<dbReference type="PANTHER" id="PTHR35561">
    <property type="entry name" value="RNA 2',3'-CYCLIC PHOSPHODIESTERASE"/>
    <property type="match status" value="1"/>
</dbReference>
<name>A0A382PTD3_9ZZZZ</name>
<dbReference type="HAMAP" id="MF_01940">
    <property type="entry name" value="RNA_CPDase"/>
    <property type="match status" value="1"/>
</dbReference>
<evidence type="ECO:0000256" key="1">
    <source>
        <dbReference type="ARBA" id="ARBA00022801"/>
    </source>
</evidence>
<dbReference type="Gene3D" id="3.90.1140.10">
    <property type="entry name" value="Cyclic phosphodiesterase"/>
    <property type="match status" value="1"/>
</dbReference>
<reference evidence="3" key="1">
    <citation type="submission" date="2018-05" db="EMBL/GenBank/DDBJ databases">
        <authorList>
            <person name="Lanie J.A."/>
            <person name="Ng W.-L."/>
            <person name="Kazmierczak K.M."/>
            <person name="Andrzejewski T.M."/>
            <person name="Davidsen T.M."/>
            <person name="Wayne K.J."/>
            <person name="Tettelin H."/>
            <person name="Glass J.I."/>
            <person name="Rusch D."/>
            <person name="Podicherti R."/>
            <person name="Tsui H.-C.T."/>
            <person name="Winkler M.E."/>
        </authorList>
    </citation>
    <scope>NUCLEOTIDE SEQUENCE</scope>
</reference>
<proteinExistence type="inferred from homology"/>
<organism evidence="3">
    <name type="scientific">marine metagenome</name>
    <dbReference type="NCBI Taxonomy" id="408172"/>
    <lineage>
        <taxon>unclassified sequences</taxon>
        <taxon>metagenomes</taxon>
        <taxon>ecological metagenomes</taxon>
    </lineage>
</organism>
<dbReference type="EMBL" id="UINC01109642">
    <property type="protein sequence ID" value="SVC76594.1"/>
    <property type="molecule type" value="Genomic_DNA"/>
</dbReference>
<dbReference type="Pfam" id="PF02834">
    <property type="entry name" value="LigT_PEase"/>
    <property type="match status" value="2"/>
</dbReference>
<feature type="domain" description="Phosphoesterase HXTX" evidence="2">
    <location>
        <begin position="9"/>
        <end position="91"/>
    </location>
</feature>
<dbReference type="GO" id="GO:0008664">
    <property type="term" value="F:RNA 2',3'-cyclic 3'-phosphodiesterase activity"/>
    <property type="evidence" value="ECO:0007669"/>
    <property type="project" value="InterPro"/>
</dbReference>
<dbReference type="InterPro" id="IPR014051">
    <property type="entry name" value="Phosphoesterase_HXTX"/>
</dbReference>
<sequence>MRLFVALNLPKKERTRIHRIAKVLRESRIPVRWVDPQNYHVTLRFLGKVPENRIDGVKDSLARVASSTGDIDLSVERFGAFPTIRRPNVIWAGVEPTPSLRCLKQDLERALKDCGFVPEKKAFHPHLTLGRVDAKGSAGAFRGLDEMAANFTYKRQVKIRKVDLMSSEMVSGSPRYRLRYSAAFG</sequence>
<dbReference type="GO" id="GO:0004113">
    <property type="term" value="F:2',3'-cyclic-nucleotide 3'-phosphodiesterase activity"/>
    <property type="evidence" value="ECO:0007669"/>
    <property type="project" value="InterPro"/>
</dbReference>
<keyword evidence="1" id="KW-0378">Hydrolase</keyword>
<dbReference type="NCBIfam" id="TIGR02258">
    <property type="entry name" value="2_5_ligase"/>
    <property type="match status" value="1"/>
</dbReference>
<dbReference type="SUPFAM" id="SSF55144">
    <property type="entry name" value="LigT-like"/>
    <property type="match status" value="1"/>
</dbReference>
<dbReference type="InterPro" id="IPR009097">
    <property type="entry name" value="Cyclic_Pdiesterase"/>
</dbReference>
<evidence type="ECO:0000313" key="3">
    <source>
        <dbReference type="EMBL" id="SVC76594.1"/>
    </source>
</evidence>
<gene>
    <name evidence="3" type="ORF">METZ01_LOCUS329448</name>
</gene>
<evidence type="ECO:0000259" key="2">
    <source>
        <dbReference type="Pfam" id="PF02834"/>
    </source>
</evidence>
<dbReference type="PANTHER" id="PTHR35561:SF1">
    <property type="entry name" value="RNA 2',3'-CYCLIC PHOSPHODIESTERASE"/>
    <property type="match status" value="1"/>
</dbReference>
<protein>
    <recommendedName>
        <fullName evidence="2">Phosphoesterase HXTX domain-containing protein</fullName>
    </recommendedName>
</protein>